<dbReference type="Pfam" id="PF13306">
    <property type="entry name" value="LRR_5"/>
    <property type="match status" value="1"/>
</dbReference>
<proteinExistence type="predicted"/>
<evidence type="ECO:0000256" key="1">
    <source>
        <dbReference type="SAM" id="MobiDB-lite"/>
    </source>
</evidence>
<keyword evidence="4" id="KW-1185">Reference proteome</keyword>
<dbReference type="AlphaFoldDB" id="A0A3G6JDW7"/>
<keyword evidence="2" id="KW-0812">Transmembrane</keyword>
<keyword evidence="2" id="KW-0472">Membrane</keyword>
<dbReference type="EMBL" id="CP033896">
    <property type="protein sequence ID" value="AZA14334.1"/>
    <property type="molecule type" value="Genomic_DNA"/>
</dbReference>
<dbReference type="RefSeq" id="WP_123929544.1">
    <property type="nucleotide sequence ID" value="NZ_CP033896.1"/>
</dbReference>
<dbReference type="KEGG" id="ccho:CCHOA_09755"/>
<dbReference type="OrthoDB" id="1751034at2"/>
<evidence type="ECO:0000256" key="2">
    <source>
        <dbReference type="SAM" id="Phobius"/>
    </source>
</evidence>
<accession>A0A3G6JDW7</accession>
<feature type="region of interest" description="Disordered" evidence="1">
    <location>
        <begin position="1"/>
        <end position="22"/>
    </location>
</feature>
<dbReference type="Gene3D" id="3.80.10.10">
    <property type="entry name" value="Ribonuclease Inhibitor"/>
    <property type="match status" value="1"/>
</dbReference>
<gene>
    <name evidence="3" type="ORF">CCHOA_09755</name>
</gene>
<dbReference type="InterPro" id="IPR032675">
    <property type="entry name" value="LRR_dom_sf"/>
</dbReference>
<protein>
    <recommendedName>
        <fullName evidence="5">Leucine-rich repeat domain-containing protein</fullName>
    </recommendedName>
</protein>
<feature type="transmembrane region" description="Helical" evidence="2">
    <location>
        <begin position="28"/>
        <end position="47"/>
    </location>
</feature>
<evidence type="ECO:0000313" key="4">
    <source>
        <dbReference type="Proteomes" id="UP000269019"/>
    </source>
</evidence>
<name>A0A3G6JDW7_9CORY</name>
<dbReference type="SUPFAM" id="SSF52058">
    <property type="entry name" value="L domain-like"/>
    <property type="match status" value="1"/>
</dbReference>
<sequence length="242" mass="25747">MAVLPAETHHYSSTLKKRTGHAPLNPQTVQAIAAAVVAIIAALGGLISQGGAATQNLSSNMGSSNQAVAPSNTGTNVGGTTPGTATNPSRPTITPQAFNDFDFKAIPNLDDTGAILIGFTEDGRKKLKKNGGLISFPDTINGKPIVEIQRGAFYDEDSLVTIYAWPAALERIGHRAFYDCDGLLRLPASWQNVTYIGKDAFESASRLESIPATWGNVTKLGRDAFHWTNIDELPSTRGIEII</sequence>
<evidence type="ECO:0008006" key="5">
    <source>
        <dbReference type="Google" id="ProtNLM"/>
    </source>
</evidence>
<feature type="compositionally biased region" description="Polar residues" evidence="1">
    <location>
        <begin position="58"/>
        <end position="69"/>
    </location>
</feature>
<dbReference type="InterPro" id="IPR026906">
    <property type="entry name" value="LRR_5"/>
</dbReference>
<organism evidence="3 4">
    <name type="scientific">Corynebacterium choanae</name>
    <dbReference type="NCBI Taxonomy" id="1862358"/>
    <lineage>
        <taxon>Bacteria</taxon>
        <taxon>Bacillati</taxon>
        <taxon>Actinomycetota</taxon>
        <taxon>Actinomycetes</taxon>
        <taxon>Mycobacteriales</taxon>
        <taxon>Corynebacteriaceae</taxon>
        <taxon>Corynebacterium</taxon>
    </lineage>
</organism>
<dbReference type="Proteomes" id="UP000269019">
    <property type="component" value="Chromosome"/>
</dbReference>
<keyword evidence="2" id="KW-1133">Transmembrane helix</keyword>
<feature type="region of interest" description="Disordered" evidence="1">
    <location>
        <begin position="58"/>
        <end position="93"/>
    </location>
</feature>
<reference evidence="3 4" key="1">
    <citation type="submission" date="2018-11" db="EMBL/GenBank/DDBJ databases">
        <authorList>
            <person name="Kleinhagauer T."/>
            <person name="Glaeser S.P."/>
            <person name="Spergser J."/>
            <person name="Ruckert C."/>
            <person name="Kaempfer P."/>
            <person name="Busse H.-J."/>
        </authorList>
    </citation>
    <scope>NUCLEOTIDE SEQUENCE [LARGE SCALE GENOMIC DNA]</scope>
    <source>
        <strain evidence="3 4">200CH</strain>
    </source>
</reference>
<evidence type="ECO:0000313" key="3">
    <source>
        <dbReference type="EMBL" id="AZA14334.1"/>
    </source>
</evidence>